<gene>
    <name evidence="1" type="ORF">RM445_17620</name>
</gene>
<sequence length="65" mass="6970">MTSEEPAATDPGALRAELGLPPVGVKLNREQSLRLLAALDTGREPIPPHVRAWSHQVLGLHARTA</sequence>
<evidence type="ECO:0000313" key="2">
    <source>
        <dbReference type="Proteomes" id="UP001183202"/>
    </source>
</evidence>
<evidence type="ECO:0000313" key="1">
    <source>
        <dbReference type="EMBL" id="MDT0351352.1"/>
    </source>
</evidence>
<reference evidence="2" key="1">
    <citation type="submission" date="2023-07" db="EMBL/GenBank/DDBJ databases">
        <title>30 novel species of actinomycetes from the DSMZ collection.</title>
        <authorList>
            <person name="Nouioui I."/>
        </authorList>
    </citation>
    <scope>NUCLEOTIDE SEQUENCE [LARGE SCALE GENOMIC DNA]</scope>
    <source>
        <strain evidence="2">DSM 45834</strain>
    </source>
</reference>
<dbReference type="RefSeq" id="WP_311557620.1">
    <property type="nucleotide sequence ID" value="NZ_JAVREJ010000012.1"/>
</dbReference>
<accession>A0ABU2NBL9</accession>
<proteinExistence type="predicted"/>
<organism evidence="1 2">
    <name type="scientific">Pseudonocardia charpentierae</name>
    <dbReference type="NCBI Taxonomy" id="3075545"/>
    <lineage>
        <taxon>Bacteria</taxon>
        <taxon>Bacillati</taxon>
        <taxon>Actinomycetota</taxon>
        <taxon>Actinomycetes</taxon>
        <taxon>Pseudonocardiales</taxon>
        <taxon>Pseudonocardiaceae</taxon>
        <taxon>Pseudonocardia</taxon>
    </lineage>
</organism>
<protein>
    <recommendedName>
        <fullName evidence="3">FXSXX-COOH protein</fullName>
    </recommendedName>
</protein>
<keyword evidence="2" id="KW-1185">Reference proteome</keyword>
<comment type="caution">
    <text evidence="1">The sequence shown here is derived from an EMBL/GenBank/DDBJ whole genome shotgun (WGS) entry which is preliminary data.</text>
</comment>
<evidence type="ECO:0008006" key="3">
    <source>
        <dbReference type="Google" id="ProtNLM"/>
    </source>
</evidence>
<dbReference type="EMBL" id="JAVREJ010000012">
    <property type="protein sequence ID" value="MDT0351352.1"/>
    <property type="molecule type" value="Genomic_DNA"/>
</dbReference>
<name>A0ABU2NBL9_9PSEU</name>
<dbReference type="Proteomes" id="UP001183202">
    <property type="component" value="Unassembled WGS sequence"/>
</dbReference>